<dbReference type="InterPro" id="IPR058855">
    <property type="entry name" value="RGS1/SST2-like_Fungal-DR"/>
</dbReference>
<dbReference type="Pfam" id="PF25889">
    <property type="entry name" value="WHD_Fungal_DR"/>
    <property type="match status" value="1"/>
</dbReference>
<sequence length="580" mass="64418">MAPKPVALQSNEQWLMRVNRDGLPICRDLHGLFTTAIISLCDRWPDWRYPLAFVLPALVQRLKALQFVQIVRDSANGMQNMLSLSQTKTSFTMNNETATKICHAFLDAGLLQRTDSAEEEVFAPSPKGLHLIDRFVTRHGIATRSVSNLLNLHTLCDKLLFLERDEQDDVLLSDAVVRIVFHRMVGLSPRRTESSALGMALQVTHARDSAGQMYETAHFASSDALNWLVHYTTLVSVDEAIVLAAHMVRLGWLEPETGLPPTRSNRVATVRVDASLRVDGAAYEGTFIEDETYHITERGATVAWKVDWVEQPTTMFATEQRPPTSFFQGRRKSVMRSVSPHLDEFEGYRSYVDASPPPTASPDLAPPARNDSVRSSRVTPARPSVPETVAHPAPPTYSLHDVLSHAPRRCAFASFLEERGDDAWLRLWCQIEWFRSDCRLATSGALKDVSCDDPIATLPAEVVRDVADQRPPGVDGPQMRTSLRGILVQSARTRFGPYVAEDSVLDKDVRAALAAAWQCYVNAEPLGDAMPSQQVARKSEKTLAKLLLQCSAAQKHAWAKLEGPLLAAWNAARTTRPGAR</sequence>
<keyword evidence="4" id="KW-1185">Reference proteome</keyword>
<accession>A0AAF0EK10</accession>
<dbReference type="EMBL" id="CP119894">
    <property type="protein sequence ID" value="WFD26938.1"/>
    <property type="molecule type" value="Genomic_DNA"/>
</dbReference>
<proteinExistence type="predicted"/>
<evidence type="ECO:0000259" key="2">
    <source>
        <dbReference type="PROSITE" id="PS50186"/>
    </source>
</evidence>
<dbReference type="PROSITE" id="PS50186">
    <property type="entry name" value="DEP"/>
    <property type="match status" value="1"/>
</dbReference>
<name>A0AAF0EK10_9BASI</name>
<feature type="region of interest" description="Disordered" evidence="1">
    <location>
        <begin position="349"/>
        <end position="394"/>
    </location>
</feature>
<protein>
    <submittedName>
        <fullName evidence="3">AMSH/STAMBP protein ubiquitin specific-protease</fullName>
    </submittedName>
</protein>
<organism evidence="3 4">
    <name type="scientific">Malassezia nana</name>
    <dbReference type="NCBI Taxonomy" id="180528"/>
    <lineage>
        <taxon>Eukaryota</taxon>
        <taxon>Fungi</taxon>
        <taxon>Dikarya</taxon>
        <taxon>Basidiomycota</taxon>
        <taxon>Ustilaginomycotina</taxon>
        <taxon>Malasseziomycetes</taxon>
        <taxon>Malasseziales</taxon>
        <taxon>Malasseziaceae</taxon>
        <taxon>Malassezia</taxon>
    </lineage>
</organism>
<evidence type="ECO:0000256" key="1">
    <source>
        <dbReference type="SAM" id="MobiDB-lite"/>
    </source>
</evidence>
<dbReference type="AlphaFoldDB" id="A0AAF0EK10"/>
<evidence type="ECO:0000313" key="4">
    <source>
        <dbReference type="Proteomes" id="UP001213623"/>
    </source>
</evidence>
<dbReference type="Proteomes" id="UP001213623">
    <property type="component" value="Chromosome 3"/>
</dbReference>
<dbReference type="InterPro" id="IPR000591">
    <property type="entry name" value="DEP_dom"/>
</dbReference>
<feature type="domain" description="DEP" evidence="2">
    <location>
        <begin position="219"/>
        <end position="297"/>
    </location>
</feature>
<evidence type="ECO:0000313" key="3">
    <source>
        <dbReference type="EMBL" id="WFD26938.1"/>
    </source>
</evidence>
<gene>
    <name evidence="3" type="primary">SST2</name>
    <name evidence="3" type="ORF">MNAN1_001927</name>
</gene>
<reference evidence="3" key="1">
    <citation type="submission" date="2023-03" db="EMBL/GenBank/DDBJ databases">
        <title>Mating type loci evolution in Malassezia.</title>
        <authorList>
            <person name="Coelho M.A."/>
        </authorList>
    </citation>
    <scope>NUCLEOTIDE SEQUENCE</scope>
    <source>
        <strain evidence="3">CBS 9557</strain>
    </source>
</reference>
<dbReference type="GO" id="GO:0035556">
    <property type="term" value="P:intracellular signal transduction"/>
    <property type="evidence" value="ECO:0007669"/>
    <property type="project" value="InterPro"/>
</dbReference>